<reference evidence="17" key="1">
    <citation type="submission" date="2020-06" db="EMBL/GenBank/DDBJ databases">
        <title>Whole Genome Sequence of Bradyrhizobium sp. Strain 1S1.</title>
        <authorList>
            <person name="Bromfield E.S.P."/>
            <person name="Cloutier S."/>
        </authorList>
    </citation>
    <scope>NUCLEOTIDE SEQUENCE [LARGE SCALE GENOMIC DNA]</scope>
    <source>
        <strain evidence="17">1S1</strain>
    </source>
</reference>
<evidence type="ECO:0000256" key="8">
    <source>
        <dbReference type="ARBA" id="ARBA00022982"/>
    </source>
</evidence>
<dbReference type="PROSITE" id="PS51007">
    <property type="entry name" value="CYTC"/>
    <property type="match status" value="2"/>
</dbReference>
<dbReference type="SUPFAM" id="SSF46626">
    <property type="entry name" value="Cytochrome c"/>
    <property type="match status" value="2"/>
</dbReference>
<comment type="pathway">
    <text evidence="2">One-carbon metabolism; methylamine degradation.</text>
</comment>
<keyword evidence="8" id="KW-0249">Electron transport</keyword>
<dbReference type="InterPro" id="IPR036909">
    <property type="entry name" value="Cyt_c-like_dom_sf"/>
</dbReference>
<dbReference type="GO" id="GO:0042597">
    <property type="term" value="C:periplasmic space"/>
    <property type="evidence" value="ECO:0007669"/>
    <property type="project" value="UniProtKB-SubCell"/>
</dbReference>
<keyword evidence="9" id="KW-0560">Oxidoreductase</keyword>
<evidence type="ECO:0000256" key="13">
    <source>
        <dbReference type="PIRSR" id="PIRSR000294-1"/>
    </source>
</evidence>
<dbReference type="PANTHER" id="PTHR30600:SF10">
    <property type="entry name" value="BLL6722 PROTEIN"/>
    <property type="match status" value="1"/>
</dbReference>
<keyword evidence="7" id="KW-0574">Periplasm</keyword>
<evidence type="ECO:0000256" key="4">
    <source>
        <dbReference type="ARBA" id="ARBA00022617"/>
    </source>
</evidence>
<dbReference type="GO" id="GO:0004130">
    <property type="term" value="F:cytochrome-c peroxidase activity"/>
    <property type="evidence" value="ECO:0007669"/>
    <property type="project" value="TreeGrafter"/>
</dbReference>
<dbReference type="GO" id="GO:0046872">
    <property type="term" value="F:metal ion binding"/>
    <property type="evidence" value="ECO:0007669"/>
    <property type="project" value="UniProtKB-KW"/>
</dbReference>
<feature type="binding site" description="axial binding residue" evidence="14">
    <location>
        <position position="216"/>
    </location>
    <ligand>
        <name>heme c</name>
        <dbReference type="ChEBI" id="CHEBI:61717"/>
        <label>2</label>
    </ligand>
    <ligandPart>
        <name>Fe</name>
        <dbReference type="ChEBI" id="CHEBI:18248"/>
    </ligandPart>
</feature>
<evidence type="ECO:0000256" key="11">
    <source>
        <dbReference type="ARBA" id="ARBA00058991"/>
    </source>
</evidence>
<feature type="binding site" description="covalent" evidence="13">
    <location>
        <position position="215"/>
    </location>
    <ligand>
        <name>heme c</name>
        <dbReference type="ChEBI" id="CHEBI:61717"/>
        <label>2</label>
    </ligand>
</feature>
<evidence type="ECO:0000256" key="7">
    <source>
        <dbReference type="ARBA" id="ARBA00022764"/>
    </source>
</evidence>
<evidence type="ECO:0000256" key="1">
    <source>
        <dbReference type="ARBA" id="ARBA00004418"/>
    </source>
</evidence>
<feature type="binding site" description="covalent" evidence="13">
    <location>
        <position position="212"/>
    </location>
    <ligand>
        <name>heme c</name>
        <dbReference type="ChEBI" id="CHEBI:61717"/>
        <label>2</label>
    </ligand>
</feature>
<comment type="function">
    <text evidence="11">Involved in methylamine metabolism. Essential for the maturation of the beta subunit of MADH, presumably via a step in the biosynthesis of tryptophan tryptophylquinone (TTQ), the cofactor of MADH.</text>
</comment>
<comment type="PTM">
    <text evidence="13">Binds 2 heme groups per subunit.</text>
</comment>
<dbReference type="AlphaFoldDB" id="A0A973W5U3"/>
<evidence type="ECO:0000256" key="5">
    <source>
        <dbReference type="ARBA" id="ARBA00022723"/>
    </source>
</evidence>
<evidence type="ECO:0000256" key="3">
    <source>
        <dbReference type="ARBA" id="ARBA00022448"/>
    </source>
</evidence>
<feature type="region of interest" description="Disordered" evidence="15">
    <location>
        <begin position="343"/>
        <end position="370"/>
    </location>
</feature>
<comment type="caution">
    <text evidence="17">The sequence shown here is derived from an EMBL/GenBank/DDBJ whole genome shotgun (WGS) entry which is preliminary data.</text>
</comment>
<dbReference type="PANTHER" id="PTHR30600">
    <property type="entry name" value="CYTOCHROME C PEROXIDASE-RELATED"/>
    <property type="match status" value="1"/>
</dbReference>
<protein>
    <recommendedName>
        <fullName evidence="12">Methylamine utilization protein MauG</fullName>
    </recommendedName>
</protein>
<sequence>MRVPFIVVGVLLASVGVSAAEPFELRRPLGLIEPDIPLNRPLTRELVELGKKLFFEPALSRSKATSCATCHDPAFGYADPRSVSVNDNGLPQKRNAPSLYNVGFLPTLMWDGRFRSLEQQAPDTFKKNGDMGQDIDDAVAALATLPEYPALFQAALGSIPTADGLARALAAFQRTLVSGDSPFDRFLFGNDSSALNETEQRGLEVFSNKAGCLNCHDVFHPRFNALGGGVALFTDFRFHNLGVGYRLGGFSDGGRYLWSRDATEWGSFRTPAIRNLTLTAPYMHNGSFNSLEEVVDFYNRGGNPNSNLSPSIHPLFLTSIEKQQLVAFLKSLTDPEAARLATISKPQPQPAVPSFAKHESSLKELISSER</sequence>
<evidence type="ECO:0000256" key="15">
    <source>
        <dbReference type="SAM" id="MobiDB-lite"/>
    </source>
</evidence>
<evidence type="ECO:0000256" key="6">
    <source>
        <dbReference type="ARBA" id="ARBA00022729"/>
    </source>
</evidence>
<dbReference type="FunFam" id="1.10.760.10:FF:000019">
    <property type="entry name" value="Di-heme cytochrome C peroxidase"/>
    <property type="match status" value="1"/>
</dbReference>
<evidence type="ECO:0000313" key="17">
    <source>
        <dbReference type="EMBL" id="NVI48082.1"/>
    </source>
</evidence>
<evidence type="ECO:0000256" key="10">
    <source>
        <dbReference type="ARBA" id="ARBA00023004"/>
    </source>
</evidence>
<dbReference type="Gene3D" id="1.10.760.10">
    <property type="entry name" value="Cytochrome c-like domain"/>
    <property type="match status" value="2"/>
</dbReference>
<name>A0A973W5U3_9BRAD</name>
<dbReference type="GO" id="GO:0009055">
    <property type="term" value="F:electron transfer activity"/>
    <property type="evidence" value="ECO:0007669"/>
    <property type="project" value="InterPro"/>
</dbReference>
<feature type="domain" description="Cytochrome c" evidence="16">
    <location>
        <begin position="197"/>
        <end position="348"/>
    </location>
</feature>
<evidence type="ECO:0000256" key="12">
    <source>
        <dbReference type="ARBA" id="ARBA00073576"/>
    </source>
</evidence>
<dbReference type="GO" id="GO:0020037">
    <property type="term" value="F:heme binding"/>
    <property type="evidence" value="ECO:0007669"/>
    <property type="project" value="InterPro"/>
</dbReference>
<dbReference type="InterPro" id="IPR009056">
    <property type="entry name" value="Cyt_c-like_dom"/>
</dbReference>
<dbReference type="InterPro" id="IPR004852">
    <property type="entry name" value="Di-haem_cyt_c_peroxidsae"/>
</dbReference>
<accession>A0A973W5U3</accession>
<dbReference type="RefSeq" id="WP_166214561.1">
    <property type="nucleotide sequence ID" value="NZ_CP088285.1"/>
</dbReference>
<evidence type="ECO:0000259" key="16">
    <source>
        <dbReference type="PROSITE" id="PS51007"/>
    </source>
</evidence>
<feature type="compositionally biased region" description="Basic and acidic residues" evidence="15">
    <location>
        <begin position="356"/>
        <end position="370"/>
    </location>
</feature>
<feature type="binding site" description="axial binding residue" evidence="14">
    <location>
        <position position="71"/>
    </location>
    <ligand>
        <name>heme c</name>
        <dbReference type="ChEBI" id="CHEBI:61717"/>
        <label>1</label>
    </ligand>
    <ligandPart>
        <name>Fe</name>
        <dbReference type="ChEBI" id="CHEBI:18248"/>
    </ligandPart>
</feature>
<keyword evidence="17" id="KW-0575">Peroxidase</keyword>
<keyword evidence="4 13" id="KW-0349">Heme</keyword>
<feature type="binding site" description="covalent" evidence="13">
    <location>
        <position position="70"/>
    </location>
    <ligand>
        <name>heme c</name>
        <dbReference type="ChEBI" id="CHEBI:61717"/>
        <label>1</label>
    </ligand>
</feature>
<dbReference type="EMBL" id="JAAOLE020000001">
    <property type="protein sequence ID" value="NVI48082.1"/>
    <property type="molecule type" value="Genomic_DNA"/>
</dbReference>
<dbReference type="PIRSF" id="PIRSF000294">
    <property type="entry name" value="Cytochrome-c_peroxidase"/>
    <property type="match status" value="1"/>
</dbReference>
<comment type="cofactor">
    <cofactor evidence="13">
        <name>heme</name>
        <dbReference type="ChEBI" id="CHEBI:30413"/>
    </cofactor>
    <text evidence="13">Binds 2 heme groups.</text>
</comment>
<proteinExistence type="predicted"/>
<feature type="domain" description="Cytochrome c" evidence="16">
    <location>
        <begin position="45"/>
        <end position="146"/>
    </location>
</feature>
<keyword evidence="3" id="KW-0813">Transport</keyword>
<keyword evidence="5 14" id="KW-0479">Metal-binding</keyword>
<feature type="binding site" description="covalent" evidence="13">
    <location>
        <position position="67"/>
    </location>
    <ligand>
        <name>heme c</name>
        <dbReference type="ChEBI" id="CHEBI:61717"/>
        <label>1</label>
    </ligand>
</feature>
<evidence type="ECO:0000256" key="2">
    <source>
        <dbReference type="ARBA" id="ARBA00004856"/>
    </source>
</evidence>
<dbReference type="InterPro" id="IPR026259">
    <property type="entry name" value="MauG/Cytc_peroxidase"/>
</dbReference>
<comment type="subcellular location">
    <subcellularLocation>
        <location evidence="1">Periplasm</location>
    </subcellularLocation>
</comment>
<evidence type="ECO:0000256" key="14">
    <source>
        <dbReference type="PIRSR" id="PIRSR000294-2"/>
    </source>
</evidence>
<dbReference type="InterPro" id="IPR051395">
    <property type="entry name" value="Cytochrome_c_Peroxidase/MauG"/>
</dbReference>
<organism evidence="17">
    <name type="scientific">Bradyrhizobium septentrionale</name>
    <dbReference type="NCBI Taxonomy" id="1404411"/>
    <lineage>
        <taxon>Bacteria</taxon>
        <taxon>Pseudomonadati</taxon>
        <taxon>Pseudomonadota</taxon>
        <taxon>Alphaproteobacteria</taxon>
        <taxon>Hyphomicrobiales</taxon>
        <taxon>Nitrobacteraceae</taxon>
        <taxon>Bradyrhizobium</taxon>
    </lineage>
</organism>
<keyword evidence="6" id="KW-0732">Signal</keyword>
<evidence type="ECO:0000256" key="9">
    <source>
        <dbReference type="ARBA" id="ARBA00023002"/>
    </source>
</evidence>
<gene>
    <name evidence="17" type="ORF">HAP48_035085</name>
</gene>
<dbReference type="Pfam" id="PF03150">
    <property type="entry name" value="CCP_MauG"/>
    <property type="match status" value="1"/>
</dbReference>
<keyword evidence="10 14" id="KW-0408">Iron</keyword>